<reference evidence="8" key="1">
    <citation type="submission" date="2014-08" db="EMBL/GenBank/DDBJ databases">
        <title>Complete genome sequence of Streptomyces lividans TK24.</title>
        <authorList>
            <consortium name="StrepSynth"/>
            <person name="Ruckert C."/>
            <person name="Fridjonson O.H."/>
            <person name="Lambert C."/>
            <person name="van Wezel G.P."/>
            <person name="Bernaerts K."/>
            <person name="Anne J."/>
            <person name="Economou A."/>
            <person name="Kalinowski J."/>
        </authorList>
    </citation>
    <scope>NUCLEOTIDE SEQUENCE [LARGE SCALE GENOMIC DNA]</scope>
    <source>
        <strain evidence="8">TK24</strain>
    </source>
</reference>
<evidence type="ECO:0000256" key="5">
    <source>
        <dbReference type="ARBA" id="ARBA00023136"/>
    </source>
</evidence>
<keyword evidence="5" id="KW-0472">Membrane</keyword>
<keyword evidence="8" id="KW-1185">Reference proteome</keyword>
<keyword evidence="3" id="KW-1003">Cell membrane</keyword>
<evidence type="ECO:0000256" key="2">
    <source>
        <dbReference type="ARBA" id="ARBA00022448"/>
    </source>
</evidence>
<evidence type="ECO:0000256" key="3">
    <source>
        <dbReference type="ARBA" id="ARBA00022475"/>
    </source>
</evidence>
<evidence type="ECO:0000256" key="4">
    <source>
        <dbReference type="ARBA" id="ARBA00023065"/>
    </source>
</evidence>
<dbReference type="InterPro" id="IPR027417">
    <property type="entry name" value="P-loop_NTPase"/>
</dbReference>
<dbReference type="PANTHER" id="PTHR42771:SF2">
    <property type="entry name" value="IRON(3+)-HYDROXAMATE IMPORT ATP-BINDING PROTEIN FHUC"/>
    <property type="match status" value="1"/>
</dbReference>
<dbReference type="SUPFAM" id="SSF52540">
    <property type="entry name" value="P-loop containing nucleoside triphosphate hydrolases"/>
    <property type="match status" value="1"/>
</dbReference>
<evidence type="ECO:0000256" key="6">
    <source>
        <dbReference type="SAM" id="MobiDB-lite"/>
    </source>
</evidence>
<dbReference type="RefSeq" id="WP_003972552.1">
    <property type="nucleotide sequence ID" value="NZ_CP009124.1"/>
</dbReference>
<name>A0ABM5QWK1_STRLI</name>
<organism evidence="7 8">
    <name type="scientific">Streptomyces lividans TK24</name>
    <dbReference type="NCBI Taxonomy" id="457428"/>
    <lineage>
        <taxon>Bacteria</taxon>
        <taxon>Bacillati</taxon>
        <taxon>Actinomycetota</taxon>
        <taxon>Actinomycetes</taxon>
        <taxon>Kitasatosporales</taxon>
        <taxon>Streptomycetaceae</taxon>
        <taxon>Streptomyces</taxon>
    </lineage>
</organism>
<feature type="region of interest" description="Disordered" evidence="6">
    <location>
        <begin position="1"/>
        <end position="41"/>
    </location>
</feature>
<keyword evidence="2" id="KW-0813">Transport</keyword>
<proteinExistence type="predicted"/>
<comment type="subcellular location">
    <subcellularLocation>
        <location evidence="1">Cell membrane</location>
        <topology evidence="1">Peripheral membrane protein</topology>
    </subcellularLocation>
</comment>
<evidence type="ECO:0000313" key="8">
    <source>
        <dbReference type="Proteomes" id="UP000028682"/>
    </source>
</evidence>
<dbReference type="EMBL" id="CP009124">
    <property type="protein sequence ID" value="AIJ12274.1"/>
    <property type="molecule type" value="Genomic_DNA"/>
</dbReference>
<evidence type="ECO:0000313" key="7">
    <source>
        <dbReference type="EMBL" id="AIJ12274.1"/>
    </source>
</evidence>
<evidence type="ECO:0008006" key="9">
    <source>
        <dbReference type="Google" id="ProtNLM"/>
    </source>
</evidence>
<dbReference type="InterPro" id="IPR051535">
    <property type="entry name" value="Siderophore_ABC-ATPase"/>
</dbReference>
<feature type="compositionally biased region" description="Low complexity" evidence="6">
    <location>
        <begin position="149"/>
        <end position="160"/>
    </location>
</feature>
<sequence length="170" mass="17864">MSIRLSAPSSLKVNTGSMRTVPRSMSRPLAPRTGRVVPDGKDVHRTPVRELARTLGLLPRSPVTPGGITVLDRTRGTTIVMVLHDLNFAARYADRLIALASGGPHAAGSTRDVMTEDTVRSVYGTESRVIEDPVSGKPPVLPIGRHHTTATTPATTPATAVTDGDGGAKS</sequence>
<feature type="region of interest" description="Disordered" evidence="6">
    <location>
        <begin position="134"/>
        <end position="170"/>
    </location>
</feature>
<dbReference type="PANTHER" id="PTHR42771">
    <property type="entry name" value="IRON(3+)-HYDROXAMATE IMPORT ATP-BINDING PROTEIN FHUC"/>
    <property type="match status" value="1"/>
</dbReference>
<gene>
    <name evidence="7" type="ORF">SLIV_06295</name>
</gene>
<dbReference type="Proteomes" id="UP000028682">
    <property type="component" value="Chromosome"/>
</dbReference>
<protein>
    <recommendedName>
        <fullName evidence="9">ABC transporter ATP-binding protein</fullName>
    </recommendedName>
</protein>
<evidence type="ECO:0000256" key="1">
    <source>
        <dbReference type="ARBA" id="ARBA00004202"/>
    </source>
</evidence>
<feature type="compositionally biased region" description="Polar residues" evidence="6">
    <location>
        <begin position="7"/>
        <end position="18"/>
    </location>
</feature>
<accession>A0ABM5QWK1</accession>
<dbReference type="Gene3D" id="3.40.50.300">
    <property type="entry name" value="P-loop containing nucleotide triphosphate hydrolases"/>
    <property type="match status" value="1"/>
</dbReference>
<keyword evidence="4" id="KW-0406">Ion transport</keyword>